<gene>
    <name evidence="1" type="ORF">H5410_035519</name>
</gene>
<keyword evidence="2" id="KW-1185">Reference proteome</keyword>
<dbReference type="Proteomes" id="UP000824120">
    <property type="component" value="Chromosome 7"/>
</dbReference>
<name>A0A9J5Y341_SOLCO</name>
<protein>
    <submittedName>
        <fullName evidence="1">Uncharacterized protein</fullName>
    </submittedName>
</protein>
<organism evidence="1 2">
    <name type="scientific">Solanum commersonii</name>
    <name type="common">Commerson's wild potato</name>
    <name type="synonym">Commerson's nightshade</name>
    <dbReference type="NCBI Taxonomy" id="4109"/>
    <lineage>
        <taxon>Eukaryota</taxon>
        <taxon>Viridiplantae</taxon>
        <taxon>Streptophyta</taxon>
        <taxon>Embryophyta</taxon>
        <taxon>Tracheophyta</taxon>
        <taxon>Spermatophyta</taxon>
        <taxon>Magnoliopsida</taxon>
        <taxon>eudicotyledons</taxon>
        <taxon>Gunneridae</taxon>
        <taxon>Pentapetalae</taxon>
        <taxon>asterids</taxon>
        <taxon>lamiids</taxon>
        <taxon>Solanales</taxon>
        <taxon>Solanaceae</taxon>
        <taxon>Solanoideae</taxon>
        <taxon>Solaneae</taxon>
        <taxon>Solanum</taxon>
    </lineage>
</organism>
<sequence>MIYRDRTCIGLDRNGTGTGIMIPFRSVYRFNVSHPVPNTSGLDRYRCNPFRCPALVAGPVAIGLGARGYV</sequence>
<evidence type="ECO:0000313" key="1">
    <source>
        <dbReference type="EMBL" id="KAG5594287.1"/>
    </source>
</evidence>
<dbReference type="AlphaFoldDB" id="A0A9J5Y341"/>
<dbReference type="EMBL" id="JACXVP010000007">
    <property type="protein sequence ID" value="KAG5594287.1"/>
    <property type="molecule type" value="Genomic_DNA"/>
</dbReference>
<proteinExistence type="predicted"/>
<evidence type="ECO:0000313" key="2">
    <source>
        <dbReference type="Proteomes" id="UP000824120"/>
    </source>
</evidence>
<comment type="caution">
    <text evidence="1">The sequence shown here is derived from an EMBL/GenBank/DDBJ whole genome shotgun (WGS) entry which is preliminary data.</text>
</comment>
<accession>A0A9J5Y341</accession>
<reference evidence="1 2" key="1">
    <citation type="submission" date="2020-09" db="EMBL/GenBank/DDBJ databases">
        <title>De no assembly of potato wild relative species, Solanum commersonii.</title>
        <authorList>
            <person name="Cho K."/>
        </authorList>
    </citation>
    <scope>NUCLEOTIDE SEQUENCE [LARGE SCALE GENOMIC DNA]</scope>
    <source>
        <strain evidence="1">LZ3.2</strain>
        <tissue evidence="1">Leaf</tissue>
    </source>
</reference>